<reference evidence="3 4" key="1">
    <citation type="journal article" date="2020" name="Microb. Genom.">
        <title>Genetic diversity of clinical and environmental Mucorales isolates obtained from an investigation of mucormycosis cases among solid organ transplant recipients.</title>
        <authorList>
            <person name="Nguyen M.H."/>
            <person name="Kaul D."/>
            <person name="Muto C."/>
            <person name="Cheng S.J."/>
            <person name="Richter R.A."/>
            <person name="Bruno V.M."/>
            <person name="Liu G."/>
            <person name="Beyhan S."/>
            <person name="Sundermann A.J."/>
            <person name="Mounaud S."/>
            <person name="Pasculle A.W."/>
            <person name="Nierman W.C."/>
            <person name="Driscoll E."/>
            <person name="Cumbie R."/>
            <person name="Clancy C.J."/>
            <person name="Dupont C.L."/>
        </authorList>
    </citation>
    <scope>NUCLEOTIDE SEQUENCE [LARGE SCALE GENOMIC DNA]</scope>
    <source>
        <strain evidence="3 4">GL24</strain>
    </source>
</reference>
<keyword evidence="4" id="KW-1185">Reference proteome</keyword>
<proteinExistence type="predicted"/>
<dbReference type="CDD" id="cd22191">
    <property type="entry name" value="DPBB_RlpA_EXP_N-like"/>
    <property type="match status" value="1"/>
</dbReference>
<evidence type="ECO:0008006" key="5">
    <source>
        <dbReference type="Google" id="ProtNLM"/>
    </source>
</evidence>
<keyword evidence="2" id="KW-0472">Membrane</keyword>
<dbReference type="SUPFAM" id="SSF50685">
    <property type="entry name" value="Barwin-like endoglucanases"/>
    <property type="match status" value="1"/>
</dbReference>
<dbReference type="OMA" id="SWANNDI"/>
<evidence type="ECO:0000313" key="3">
    <source>
        <dbReference type="EMBL" id="KAG1572838.1"/>
    </source>
</evidence>
<protein>
    <recommendedName>
        <fullName evidence="5">RlpA-like double-psi beta-barrel-protein domain-containing protein-containing protein</fullName>
    </recommendedName>
</protein>
<dbReference type="PANTHER" id="PTHR31836:SF21">
    <property type="entry name" value="EXPANSIN-LIKE PROTEIN 7"/>
    <property type="match status" value="1"/>
</dbReference>
<name>A0A9P6Z8A5_9FUNG</name>
<keyword evidence="2" id="KW-0812">Transmembrane</keyword>
<dbReference type="InterPro" id="IPR036908">
    <property type="entry name" value="RlpA-like_sf"/>
</dbReference>
<gene>
    <name evidence="3" type="ORF">G6F50_003381</name>
</gene>
<dbReference type="Gene3D" id="2.40.40.10">
    <property type="entry name" value="RlpA-like domain"/>
    <property type="match status" value="1"/>
</dbReference>
<evidence type="ECO:0000313" key="4">
    <source>
        <dbReference type="Proteomes" id="UP000740926"/>
    </source>
</evidence>
<dbReference type="EMBL" id="JAANIU010000361">
    <property type="protein sequence ID" value="KAG1572838.1"/>
    <property type="molecule type" value="Genomic_DNA"/>
</dbReference>
<keyword evidence="1" id="KW-0732">Signal</keyword>
<accession>A0A9P6Z8A5</accession>
<organism evidence="3 4">
    <name type="scientific">Rhizopus delemar</name>
    <dbReference type="NCBI Taxonomy" id="936053"/>
    <lineage>
        <taxon>Eukaryota</taxon>
        <taxon>Fungi</taxon>
        <taxon>Fungi incertae sedis</taxon>
        <taxon>Mucoromycota</taxon>
        <taxon>Mucoromycotina</taxon>
        <taxon>Mucoromycetes</taxon>
        <taxon>Mucorales</taxon>
        <taxon>Mucorineae</taxon>
        <taxon>Rhizopodaceae</taxon>
        <taxon>Rhizopus</taxon>
    </lineage>
</organism>
<evidence type="ECO:0000256" key="2">
    <source>
        <dbReference type="SAM" id="Phobius"/>
    </source>
</evidence>
<keyword evidence="2" id="KW-1133">Transmembrane helix</keyword>
<dbReference type="AlphaFoldDB" id="A0A9P6Z8A5"/>
<dbReference type="Proteomes" id="UP000740926">
    <property type="component" value="Unassembled WGS sequence"/>
</dbReference>
<evidence type="ECO:0000256" key="1">
    <source>
        <dbReference type="ARBA" id="ARBA00022729"/>
    </source>
</evidence>
<dbReference type="InterPro" id="IPR051477">
    <property type="entry name" value="Expansin_CellWall"/>
</dbReference>
<sequence length="227" mass="24022">MISEAARSSSSRHNSTVLSSEQQFQNLHHPFGLMQDEAASERDPLIVPPPTIWTKFNEKYRFGKLILVAAGCTGILVVMLSVLGGLGVYKNVRYRNEAGISSIGKTKYKGDSWGSATSEGFTMGGQGDGTYYDPGVGLTSCGGQFTASNMIVALNSYDYGNYADPNQSPVCGACIIVTGPLGTAKATIQDMCPSTGCGRGSLDLSPAVFSQVGDLTEGRIAVNWTHC</sequence>
<dbReference type="PANTHER" id="PTHR31836">
    <property type="match status" value="1"/>
</dbReference>
<feature type="transmembrane region" description="Helical" evidence="2">
    <location>
        <begin position="65"/>
        <end position="89"/>
    </location>
</feature>
<comment type="caution">
    <text evidence="3">The sequence shown here is derived from an EMBL/GenBank/DDBJ whole genome shotgun (WGS) entry which is preliminary data.</text>
</comment>